<proteinExistence type="predicted"/>
<dbReference type="EMBL" id="CP144748">
    <property type="protein sequence ID" value="WVZ72253.1"/>
    <property type="molecule type" value="Genomic_DNA"/>
</dbReference>
<evidence type="ECO:0000313" key="3">
    <source>
        <dbReference type="Proteomes" id="UP001341281"/>
    </source>
</evidence>
<sequence>MAAAAPRTNWAAPVVAAAAGGQIQQSAAGRRAQGASSRSFQTESGPAHRLLPQLDADHANARSPSNARGRPSWASCCQN</sequence>
<keyword evidence="3" id="KW-1185">Reference proteome</keyword>
<dbReference type="Proteomes" id="UP001341281">
    <property type="component" value="Chromosome 04"/>
</dbReference>
<feature type="compositionally biased region" description="Low complexity" evidence="1">
    <location>
        <begin position="19"/>
        <end position="39"/>
    </location>
</feature>
<feature type="region of interest" description="Disordered" evidence="1">
    <location>
        <begin position="19"/>
        <end position="79"/>
    </location>
</feature>
<name>A0AAQ3WS15_PASNO</name>
<accession>A0AAQ3WS15</accession>
<protein>
    <submittedName>
        <fullName evidence="2">Uncharacterized protein</fullName>
    </submittedName>
</protein>
<evidence type="ECO:0000256" key="1">
    <source>
        <dbReference type="SAM" id="MobiDB-lite"/>
    </source>
</evidence>
<reference evidence="2 3" key="1">
    <citation type="submission" date="2024-02" db="EMBL/GenBank/DDBJ databases">
        <title>High-quality chromosome-scale genome assembly of Pensacola bahiagrass (Paspalum notatum Flugge var. saurae).</title>
        <authorList>
            <person name="Vega J.M."/>
            <person name="Podio M."/>
            <person name="Orjuela J."/>
            <person name="Siena L.A."/>
            <person name="Pessino S.C."/>
            <person name="Combes M.C."/>
            <person name="Mariac C."/>
            <person name="Albertini E."/>
            <person name="Pupilli F."/>
            <person name="Ortiz J.P.A."/>
            <person name="Leblanc O."/>
        </authorList>
    </citation>
    <scope>NUCLEOTIDE SEQUENCE [LARGE SCALE GENOMIC DNA]</scope>
    <source>
        <strain evidence="2">R1</strain>
        <tissue evidence="2">Leaf</tissue>
    </source>
</reference>
<organism evidence="2 3">
    <name type="scientific">Paspalum notatum var. saurae</name>
    <dbReference type="NCBI Taxonomy" id="547442"/>
    <lineage>
        <taxon>Eukaryota</taxon>
        <taxon>Viridiplantae</taxon>
        <taxon>Streptophyta</taxon>
        <taxon>Embryophyta</taxon>
        <taxon>Tracheophyta</taxon>
        <taxon>Spermatophyta</taxon>
        <taxon>Magnoliopsida</taxon>
        <taxon>Liliopsida</taxon>
        <taxon>Poales</taxon>
        <taxon>Poaceae</taxon>
        <taxon>PACMAD clade</taxon>
        <taxon>Panicoideae</taxon>
        <taxon>Andropogonodae</taxon>
        <taxon>Paspaleae</taxon>
        <taxon>Paspalinae</taxon>
        <taxon>Paspalum</taxon>
    </lineage>
</organism>
<evidence type="ECO:0000313" key="2">
    <source>
        <dbReference type="EMBL" id="WVZ72253.1"/>
    </source>
</evidence>
<dbReference type="AlphaFoldDB" id="A0AAQ3WS15"/>
<gene>
    <name evidence="2" type="ORF">U9M48_020742</name>
</gene>